<reference evidence="2 3" key="1">
    <citation type="journal article" date="2020" name="Nature">
        <title>Bacterial chemolithoautotrophy via manganese oxidation.</title>
        <authorList>
            <person name="Yu H."/>
            <person name="Leadbetter J.R."/>
        </authorList>
    </citation>
    <scope>NUCLEOTIDE SEQUENCE [LARGE SCALE GENOMIC DNA]</scope>
    <source>
        <strain evidence="2 3">RBP-1</strain>
    </source>
</reference>
<dbReference type="EMBL" id="VTOX01000002">
    <property type="protein sequence ID" value="NKE65545.1"/>
    <property type="molecule type" value="Genomic_DNA"/>
</dbReference>
<organism evidence="2 3">
    <name type="scientific">Ramlibacter lithotrophicus</name>
    <dbReference type="NCBI Taxonomy" id="2606681"/>
    <lineage>
        <taxon>Bacteria</taxon>
        <taxon>Pseudomonadati</taxon>
        <taxon>Pseudomonadota</taxon>
        <taxon>Betaproteobacteria</taxon>
        <taxon>Burkholderiales</taxon>
        <taxon>Comamonadaceae</taxon>
        <taxon>Ramlibacter</taxon>
    </lineage>
</organism>
<feature type="chain" id="PRO_5030512181" evidence="1">
    <location>
        <begin position="24"/>
        <end position="90"/>
    </location>
</feature>
<comment type="caution">
    <text evidence="2">The sequence shown here is derived from an EMBL/GenBank/DDBJ whole genome shotgun (WGS) entry which is preliminary data.</text>
</comment>
<feature type="signal peptide" evidence="1">
    <location>
        <begin position="1"/>
        <end position="23"/>
    </location>
</feature>
<keyword evidence="3" id="KW-1185">Reference proteome</keyword>
<dbReference type="Proteomes" id="UP000521868">
    <property type="component" value="Unassembled WGS sequence"/>
</dbReference>
<gene>
    <name evidence="2" type="ORF">RAMLITH_06895</name>
</gene>
<dbReference type="AlphaFoldDB" id="A0A7X6I5U4"/>
<sequence length="90" mass="8675">MTNRSWRALLAGAAGAALLSACGGGGGDAPPAVVDTPAATSEVPASAQASAAGAVAFVRQLAATRDDGAEPIRVGDAVLGTSETDEPVEL</sequence>
<evidence type="ECO:0000313" key="3">
    <source>
        <dbReference type="Proteomes" id="UP000521868"/>
    </source>
</evidence>
<name>A0A7X6I5U4_9BURK</name>
<protein>
    <submittedName>
        <fullName evidence="2">Uncharacterized protein</fullName>
    </submittedName>
</protein>
<keyword evidence="1" id="KW-0732">Signal</keyword>
<evidence type="ECO:0000256" key="1">
    <source>
        <dbReference type="SAM" id="SignalP"/>
    </source>
</evidence>
<dbReference type="PROSITE" id="PS51257">
    <property type="entry name" value="PROKAR_LIPOPROTEIN"/>
    <property type="match status" value="1"/>
</dbReference>
<dbReference type="RefSeq" id="WP_168106659.1">
    <property type="nucleotide sequence ID" value="NZ_VTOX01000002.1"/>
</dbReference>
<evidence type="ECO:0000313" key="2">
    <source>
        <dbReference type="EMBL" id="NKE65545.1"/>
    </source>
</evidence>
<proteinExistence type="predicted"/>
<accession>A0A7X6I5U4</accession>